<feature type="chain" id="PRO_5046435196" evidence="2">
    <location>
        <begin position="20"/>
        <end position="367"/>
    </location>
</feature>
<keyword evidence="5" id="KW-1185">Reference proteome</keyword>
<keyword evidence="2" id="KW-0732">Signal</keyword>
<dbReference type="InterPro" id="IPR029058">
    <property type="entry name" value="AB_hydrolase_fold"/>
</dbReference>
<dbReference type="InterPro" id="IPR050300">
    <property type="entry name" value="GDXG_lipolytic_enzyme"/>
</dbReference>
<evidence type="ECO:0000313" key="5">
    <source>
        <dbReference type="Proteomes" id="UP001419910"/>
    </source>
</evidence>
<dbReference type="PANTHER" id="PTHR48081">
    <property type="entry name" value="AB HYDROLASE SUPERFAMILY PROTEIN C4A8.06C"/>
    <property type="match status" value="1"/>
</dbReference>
<name>A0ABU9Y8T6_9SPHN</name>
<organism evidence="4 5">
    <name type="scientific">Sphingomonas oligophenolica</name>
    <dbReference type="NCBI Taxonomy" id="301154"/>
    <lineage>
        <taxon>Bacteria</taxon>
        <taxon>Pseudomonadati</taxon>
        <taxon>Pseudomonadota</taxon>
        <taxon>Alphaproteobacteria</taxon>
        <taxon>Sphingomonadales</taxon>
        <taxon>Sphingomonadaceae</taxon>
        <taxon>Sphingomonas</taxon>
    </lineage>
</organism>
<feature type="signal peptide" evidence="2">
    <location>
        <begin position="1"/>
        <end position="19"/>
    </location>
</feature>
<comment type="caution">
    <text evidence="4">The sequence shown here is derived from an EMBL/GenBank/DDBJ whole genome shotgun (WGS) entry which is preliminary data.</text>
</comment>
<accession>A0ABU9Y8T6</accession>
<gene>
    <name evidence="4" type="ORF">ABC974_21460</name>
</gene>
<sequence length="367" mass="38336">MTRRFAFAAMALFPAVAMAAPTGQSMGAKIADATEIGDGVQAVGADSFAGVKVDFPDGVTGYPDIPYQTLPGYRPLKLDLFLPPKSFAAAGPRPLIVYVHGGGWMAGGPRRSAAYIDWPKVLASLAARGYVVASVSYRFSREAPFPAAIQDVKAGIRWLRARATTYNIDPKRAAIWGQSAGGHLAALAGVSCNVAALEPGARIVPGTANVETVPSTAAGSDTASDCVQAVVGWFGIYDFAALARRASPPPGAPPGPSADNLFLGCPAGDCTDQQRAFASPVTYIDHTDPPFLLMHGSDDHTVPEAQTEAFDAALRAAGVPVRKIVIPGVDHSWIGATPEATRDASKLALREAVDFIDAQIGDHSRKN</sequence>
<reference evidence="4 5" key="1">
    <citation type="submission" date="2024-05" db="EMBL/GenBank/DDBJ databases">
        <authorList>
            <person name="Liu Q."/>
            <person name="Xin Y.-H."/>
        </authorList>
    </citation>
    <scope>NUCLEOTIDE SEQUENCE [LARGE SCALE GENOMIC DNA]</scope>
    <source>
        <strain evidence="4 5">CGMCC 1.10181</strain>
    </source>
</reference>
<dbReference type="GO" id="GO:0016787">
    <property type="term" value="F:hydrolase activity"/>
    <property type="evidence" value="ECO:0007669"/>
    <property type="project" value="UniProtKB-KW"/>
</dbReference>
<evidence type="ECO:0000256" key="1">
    <source>
        <dbReference type="ARBA" id="ARBA00022801"/>
    </source>
</evidence>
<dbReference type="PANTHER" id="PTHR48081:SF13">
    <property type="entry name" value="ALPHA_BETA HYDROLASE"/>
    <property type="match status" value="1"/>
</dbReference>
<protein>
    <submittedName>
        <fullName evidence="4">Alpha/beta hydrolase</fullName>
    </submittedName>
</protein>
<dbReference type="SUPFAM" id="SSF53474">
    <property type="entry name" value="alpha/beta-Hydrolases"/>
    <property type="match status" value="1"/>
</dbReference>
<proteinExistence type="predicted"/>
<dbReference type="InterPro" id="IPR049492">
    <property type="entry name" value="BD-FAE-like_dom"/>
</dbReference>
<dbReference type="Gene3D" id="3.40.50.1820">
    <property type="entry name" value="alpha/beta hydrolase"/>
    <property type="match status" value="1"/>
</dbReference>
<keyword evidence="1 4" id="KW-0378">Hydrolase</keyword>
<evidence type="ECO:0000256" key="2">
    <source>
        <dbReference type="SAM" id="SignalP"/>
    </source>
</evidence>
<feature type="domain" description="BD-FAE-like" evidence="3">
    <location>
        <begin position="78"/>
        <end position="314"/>
    </location>
</feature>
<dbReference type="EMBL" id="JBDIME010000025">
    <property type="protein sequence ID" value="MEN2792213.1"/>
    <property type="molecule type" value="Genomic_DNA"/>
</dbReference>
<dbReference type="Proteomes" id="UP001419910">
    <property type="component" value="Unassembled WGS sequence"/>
</dbReference>
<evidence type="ECO:0000259" key="3">
    <source>
        <dbReference type="Pfam" id="PF20434"/>
    </source>
</evidence>
<evidence type="ECO:0000313" key="4">
    <source>
        <dbReference type="EMBL" id="MEN2792213.1"/>
    </source>
</evidence>
<dbReference type="Pfam" id="PF20434">
    <property type="entry name" value="BD-FAE"/>
    <property type="match status" value="1"/>
</dbReference>
<dbReference type="RefSeq" id="WP_343888420.1">
    <property type="nucleotide sequence ID" value="NZ_BAAAEH010000009.1"/>
</dbReference>